<comment type="caution">
    <text evidence="3">The sequence shown here is derived from an EMBL/GenBank/DDBJ whole genome shotgun (WGS) entry which is preliminary data.</text>
</comment>
<evidence type="ECO:0000256" key="1">
    <source>
        <dbReference type="SAM" id="Phobius"/>
    </source>
</evidence>
<dbReference type="Pfam" id="PF13568">
    <property type="entry name" value="OMP_b-brl_2"/>
    <property type="match status" value="1"/>
</dbReference>
<dbReference type="InterPro" id="IPR025665">
    <property type="entry name" value="Beta-barrel_OMP_2"/>
</dbReference>
<dbReference type="AlphaFoldDB" id="A0AA88FJY2"/>
<keyword evidence="1" id="KW-0472">Membrane</keyword>
<dbReference type="EMBL" id="VTWU01000002">
    <property type="protein sequence ID" value="KAA9338476.1"/>
    <property type="molecule type" value="Genomic_DNA"/>
</dbReference>
<evidence type="ECO:0000259" key="2">
    <source>
        <dbReference type="Pfam" id="PF13568"/>
    </source>
</evidence>
<protein>
    <submittedName>
        <fullName evidence="3">PorT family protein</fullName>
    </submittedName>
</protein>
<keyword evidence="1" id="KW-1133">Transmembrane helix</keyword>
<reference evidence="3 4" key="1">
    <citation type="submission" date="2019-09" db="EMBL/GenBank/DDBJ databases">
        <title>Genome sequence of Hymenobacter sp. M3.</title>
        <authorList>
            <person name="Srinivasan S."/>
        </authorList>
    </citation>
    <scope>NUCLEOTIDE SEQUENCE [LARGE SCALE GENOMIC DNA]</scope>
    <source>
        <strain evidence="3 4">M3</strain>
    </source>
</reference>
<organism evidence="3 4">
    <name type="scientific">Hymenobacter busanensis</name>
    <dbReference type="NCBI Taxonomy" id="2607656"/>
    <lineage>
        <taxon>Bacteria</taxon>
        <taxon>Pseudomonadati</taxon>
        <taxon>Bacteroidota</taxon>
        <taxon>Cytophagia</taxon>
        <taxon>Cytophagales</taxon>
        <taxon>Hymenobacteraceae</taxon>
        <taxon>Hymenobacter</taxon>
    </lineage>
</organism>
<name>A0AA88FJY2_9BACT</name>
<dbReference type="Proteomes" id="UP000326380">
    <property type="component" value="Unassembled WGS sequence"/>
</dbReference>
<keyword evidence="1" id="KW-0812">Transmembrane</keyword>
<sequence>MADSELCGTGFDRRAAAGPQAAASVFFALAMIRYLFAAAVAAFLFAAQPTQAQFSLGPRVGLNAATFRVSPDPIGENPRRLPGYQVGAAAQWRLGAVAIQPAVLYTQQGARHHAQQHVLLKSGELAPYRTRNTTRLNYLELPLHVAYAPAWARHAQVFAGPYFGMGVGGYLEAEPEVSEVQGIPVSPSREKAQFPRLLGSREDARLFDWGLQAGVGYQRGPVLVQLQQSGGTRDVWPDYYQGRNGRRYHRVTSFTLTYLFGSKSAD</sequence>
<accession>A0AA88FJY2</accession>
<evidence type="ECO:0000313" key="3">
    <source>
        <dbReference type="EMBL" id="KAA9338476.1"/>
    </source>
</evidence>
<feature type="domain" description="Outer membrane protein beta-barrel" evidence="2">
    <location>
        <begin position="47"/>
        <end position="218"/>
    </location>
</feature>
<gene>
    <name evidence="3" type="ORF">F0P96_06485</name>
</gene>
<proteinExistence type="predicted"/>
<evidence type="ECO:0000313" key="4">
    <source>
        <dbReference type="Proteomes" id="UP000326380"/>
    </source>
</evidence>
<keyword evidence="4" id="KW-1185">Reference proteome</keyword>
<feature type="transmembrane region" description="Helical" evidence="1">
    <location>
        <begin position="21"/>
        <end position="46"/>
    </location>
</feature>